<dbReference type="RefSeq" id="WP_133517272.1">
    <property type="nucleotide sequence ID" value="NZ_JAHDUW010000002.1"/>
</dbReference>
<dbReference type="OrthoDB" id="24596at2157"/>
<dbReference type="PANTHER" id="PTHR42760">
    <property type="entry name" value="SHORT-CHAIN DEHYDROGENASES/REDUCTASES FAMILY MEMBER"/>
    <property type="match status" value="1"/>
</dbReference>
<dbReference type="Gene3D" id="3.40.50.720">
    <property type="entry name" value="NAD(P)-binding Rossmann-like Domain"/>
    <property type="match status" value="1"/>
</dbReference>
<comment type="similarity">
    <text evidence="1">Belongs to the short-chain dehydrogenases/reductases (SDR) family.</text>
</comment>
<dbReference type="PRINTS" id="PR00081">
    <property type="entry name" value="GDHRDH"/>
</dbReference>
<keyword evidence="2" id="KW-0560">Oxidoreductase</keyword>
<dbReference type="PRINTS" id="PR00080">
    <property type="entry name" value="SDRFAMILY"/>
</dbReference>
<dbReference type="GO" id="GO:0006633">
    <property type="term" value="P:fatty acid biosynthetic process"/>
    <property type="evidence" value="ECO:0007669"/>
    <property type="project" value="TreeGrafter"/>
</dbReference>
<evidence type="ECO:0000313" key="4">
    <source>
        <dbReference type="Proteomes" id="UP000294855"/>
    </source>
</evidence>
<dbReference type="GO" id="GO:0048038">
    <property type="term" value="F:quinone binding"/>
    <property type="evidence" value="ECO:0007669"/>
    <property type="project" value="TreeGrafter"/>
</dbReference>
<protein>
    <submittedName>
        <fullName evidence="3">Gluconate 5-dehydrogenase</fullName>
    </submittedName>
</protein>
<accession>A0A484F666</accession>
<gene>
    <name evidence="3" type="ORF">C7391_0811</name>
</gene>
<dbReference type="AlphaFoldDB" id="A0A484F666"/>
<comment type="caution">
    <text evidence="3">The sequence shown here is derived from an EMBL/GenBank/DDBJ whole genome shotgun (WGS) entry which is preliminary data.</text>
</comment>
<dbReference type="EMBL" id="SNYS01000007">
    <property type="protein sequence ID" value="TDQ69482.1"/>
    <property type="molecule type" value="Genomic_DNA"/>
</dbReference>
<proteinExistence type="inferred from homology"/>
<dbReference type="PROSITE" id="PS00061">
    <property type="entry name" value="ADH_SHORT"/>
    <property type="match status" value="1"/>
</dbReference>
<dbReference type="InterPro" id="IPR020904">
    <property type="entry name" value="Sc_DH/Rdtase_CS"/>
</dbReference>
<dbReference type="Proteomes" id="UP000294855">
    <property type="component" value="Unassembled WGS sequence"/>
</dbReference>
<dbReference type="PANTHER" id="PTHR42760:SF133">
    <property type="entry name" value="3-OXOACYL-[ACYL-CARRIER-PROTEIN] REDUCTASE"/>
    <property type="match status" value="1"/>
</dbReference>
<evidence type="ECO:0000256" key="2">
    <source>
        <dbReference type="ARBA" id="ARBA00023002"/>
    </source>
</evidence>
<reference evidence="3 4" key="1">
    <citation type="submission" date="2019-03" db="EMBL/GenBank/DDBJ databases">
        <title>Genomic Encyclopedia of Type Strains, Phase IV (KMG-IV): sequencing the most valuable type-strain genomes for metagenomic binning, comparative biology and taxonomic classification.</title>
        <authorList>
            <person name="Goeker M."/>
        </authorList>
    </citation>
    <scope>NUCLEOTIDE SEQUENCE [LARGE SCALE GENOMIC DNA]</scope>
    <source>
        <strain evidence="3 4">DSM 13328</strain>
    </source>
</reference>
<name>A0A484F666_9EURY</name>
<dbReference type="SUPFAM" id="SSF51735">
    <property type="entry name" value="NAD(P)-binding Rossmann-fold domains"/>
    <property type="match status" value="1"/>
</dbReference>
<dbReference type="Pfam" id="PF13561">
    <property type="entry name" value="adh_short_C2"/>
    <property type="match status" value="1"/>
</dbReference>
<dbReference type="InterPro" id="IPR036291">
    <property type="entry name" value="NAD(P)-bd_dom_sf"/>
</dbReference>
<evidence type="ECO:0000256" key="1">
    <source>
        <dbReference type="ARBA" id="ARBA00006484"/>
    </source>
</evidence>
<dbReference type="FunFam" id="3.40.50.720:FF:000084">
    <property type="entry name" value="Short-chain dehydrogenase reductase"/>
    <property type="match status" value="1"/>
</dbReference>
<keyword evidence="4" id="KW-1185">Reference proteome</keyword>
<sequence>MKNYFDLTGKVAIVTGASSGLGVQFANALGNQGAKLALVARRADKLEDVKKELESKGMEVFTQICDVTDSESVKTAVSAIVDHYGTVDILINNAGLGIGEAADTMSDEVWDRMMKTNIDGVYFFAREVGKIMRKNKYGRIINLGSIHSRVAMPFSKMMTAYATTKGAVFMMTKALANEWAREGITVNAIGPAYFESEMTSDILKAEEFTKILDTYCPMGRAGKAGELDGAIIYFASDASTYTTGQLLNIDGGWTAI</sequence>
<dbReference type="GO" id="GO:0016616">
    <property type="term" value="F:oxidoreductase activity, acting on the CH-OH group of donors, NAD or NADP as acceptor"/>
    <property type="evidence" value="ECO:0007669"/>
    <property type="project" value="TreeGrafter"/>
</dbReference>
<dbReference type="InterPro" id="IPR002347">
    <property type="entry name" value="SDR_fam"/>
</dbReference>
<evidence type="ECO:0000313" key="3">
    <source>
        <dbReference type="EMBL" id="TDQ69482.1"/>
    </source>
</evidence>
<organism evidence="3 4">
    <name type="scientific">Methanimicrococcus blatticola</name>
    <dbReference type="NCBI Taxonomy" id="91560"/>
    <lineage>
        <taxon>Archaea</taxon>
        <taxon>Methanobacteriati</taxon>
        <taxon>Methanobacteriota</taxon>
        <taxon>Stenosarchaea group</taxon>
        <taxon>Methanomicrobia</taxon>
        <taxon>Methanosarcinales</taxon>
        <taxon>Methanosarcinaceae</taxon>
        <taxon>Methanimicrococcus</taxon>
    </lineage>
</organism>